<dbReference type="STRING" id="520767.ATZ99_18420"/>
<dbReference type="Gene3D" id="3.30.70.100">
    <property type="match status" value="1"/>
</dbReference>
<dbReference type="SUPFAM" id="SSF55008">
    <property type="entry name" value="HMA, heavy metal-associated domain"/>
    <property type="match status" value="1"/>
</dbReference>
<comment type="caution">
    <text evidence="5">The sequence shown here is derived from an EMBL/GenBank/DDBJ whole genome shotgun (WGS) entry which is preliminary data.</text>
</comment>
<dbReference type="RefSeq" id="WP_068748951.1">
    <property type="nucleotide sequence ID" value="NZ_LOHZ01000040.1"/>
</dbReference>
<reference evidence="5 6" key="1">
    <citation type="submission" date="2015-12" db="EMBL/GenBank/DDBJ databases">
        <title>Draft genome of Thermovenabulum gondwanense isolated from a red thermophilic microbial mat colonisisng an outflow channel of a bore well.</title>
        <authorList>
            <person name="Patel B.K."/>
        </authorList>
    </citation>
    <scope>NUCLEOTIDE SEQUENCE [LARGE SCALE GENOMIC DNA]</scope>
    <source>
        <strain evidence="5 6">R270</strain>
    </source>
</reference>
<dbReference type="InterPro" id="IPR036163">
    <property type="entry name" value="HMA_dom_sf"/>
</dbReference>
<proteinExistence type="predicted"/>
<organism evidence="5 6">
    <name type="scientific">Thermovenabulum gondwanense</name>
    <dbReference type="NCBI Taxonomy" id="520767"/>
    <lineage>
        <taxon>Bacteria</taxon>
        <taxon>Bacillati</taxon>
        <taxon>Bacillota</taxon>
        <taxon>Clostridia</taxon>
        <taxon>Thermosediminibacterales</taxon>
        <taxon>Thermosediminibacteraceae</taxon>
        <taxon>Thermovenabulum</taxon>
    </lineage>
</organism>
<evidence type="ECO:0000313" key="6">
    <source>
        <dbReference type="Proteomes" id="UP000075737"/>
    </source>
</evidence>
<dbReference type="PROSITE" id="PS01047">
    <property type="entry name" value="HMA_1"/>
    <property type="match status" value="1"/>
</dbReference>
<dbReference type="OrthoDB" id="9813965at2"/>
<keyword evidence="2" id="KW-0479">Metal-binding</keyword>
<dbReference type="FunFam" id="3.30.70.100:FF:000001">
    <property type="entry name" value="ATPase copper transporting beta"/>
    <property type="match status" value="1"/>
</dbReference>
<dbReference type="GO" id="GO:0005507">
    <property type="term" value="F:copper ion binding"/>
    <property type="evidence" value="ECO:0007669"/>
    <property type="project" value="InterPro"/>
</dbReference>
<sequence>MKNEITLKVSGMSCNHCKHAVESALKKLAGVISAEAFVKEGKVAVSFDSDLVDKRDIIRTIEETGYDVEGE</sequence>
<dbReference type="InterPro" id="IPR006121">
    <property type="entry name" value="HMA_dom"/>
</dbReference>
<gene>
    <name evidence="5" type="primary">copZ</name>
    <name evidence="5" type="ORF">ATZ99_18420</name>
</gene>
<evidence type="ECO:0000313" key="5">
    <source>
        <dbReference type="EMBL" id="KYO64784.1"/>
    </source>
</evidence>
<dbReference type="EMBL" id="LOHZ01000040">
    <property type="protein sequence ID" value="KYO64784.1"/>
    <property type="molecule type" value="Genomic_DNA"/>
</dbReference>
<keyword evidence="6" id="KW-1185">Reference proteome</keyword>
<dbReference type="InterPro" id="IPR017969">
    <property type="entry name" value="Heavy-metal-associated_CS"/>
</dbReference>
<name>A0A162MAC0_9FIRM</name>
<dbReference type="NCBIfam" id="TIGR00003">
    <property type="entry name" value="copper ion binding protein"/>
    <property type="match status" value="1"/>
</dbReference>
<dbReference type="Pfam" id="PF00403">
    <property type="entry name" value="HMA"/>
    <property type="match status" value="1"/>
</dbReference>
<evidence type="ECO:0000256" key="3">
    <source>
        <dbReference type="ARBA" id="ARBA00023008"/>
    </source>
</evidence>
<feature type="domain" description="HMA" evidence="4">
    <location>
        <begin position="3"/>
        <end position="69"/>
    </location>
</feature>
<dbReference type="InterPro" id="IPR006122">
    <property type="entry name" value="HMA_Cu_ion-bd"/>
</dbReference>
<dbReference type="Proteomes" id="UP000075737">
    <property type="component" value="Unassembled WGS sequence"/>
</dbReference>
<dbReference type="PANTHER" id="PTHR46594:SF4">
    <property type="entry name" value="P-TYPE CATION-TRANSPORTING ATPASE"/>
    <property type="match status" value="1"/>
</dbReference>
<accession>A0A162MAC0</accession>
<dbReference type="PROSITE" id="PS50846">
    <property type="entry name" value="HMA_2"/>
    <property type="match status" value="1"/>
</dbReference>
<evidence type="ECO:0000259" key="4">
    <source>
        <dbReference type="PROSITE" id="PS50846"/>
    </source>
</evidence>
<dbReference type="PANTHER" id="PTHR46594">
    <property type="entry name" value="P-TYPE CATION-TRANSPORTING ATPASE"/>
    <property type="match status" value="1"/>
</dbReference>
<protein>
    <recommendedName>
        <fullName evidence="1">Copper chaperone CopZ</fullName>
    </recommendedName>
</protein>
<dbReference type="CDD" id="cd00371">
    <property type="entry name" value="HMA"/>
    <property type="match status" value="1"/>
</dbReference>
<evidence type="ECO:0000256" key="1">
    <source>
        <dbReference type="ARBA" id="ARBA00015313"/>
    </source>
</evidence>
<keyword evidence="3" id="KW-0186">Copper</keyword>
<evidence type="ECO:0000256" key="2">
    <source>
        <dbReference type="ARBA" id="ARBA00022723"/>
    </source>
</evidence>
<dbReference type="AlphaFoldDB" id="A0A162MAC0"/>